<dbReference type="Proteomes" id="UP001451303">
    <property type="component" value="Unassembled WGS sequence"/>
</dbReference>
<protein>
    <submittedName>
        <fullName evidence="1">Uncharacterized protein</fullName>
    </submittedName>
</protein>
<dbReference type="EMBL" id="JAVLET010000003">
    <property type="protein sequence ID" value="KAL0471826.1"/>
    <property type="molecule type" value="Genomic_DNA"/>
</dbReference>
<name>A0ABR3DGN1_NEUIN</name>
<comment type="caution">
    <text evidence="1">The sequence shown here is derived from an EMBL/GenBank/DDBJ whole genome shotgun (WGS) entry which is preliminary data.</text>
</comment>
<evidence type="ECO:0000313" key="1">
    <source>
        <dbReference type="EMBL" id="KAL0471826.1"/>
    </source>
</evidence>
<proteinExistence type="predicted"/>
<sequence length="224" mass="25255">MLVIYNGCRNTIYSPSLRIFVCFVRVFSLLPKGATGALLIPHIFGSRVYALHPNECSDHQRMTEVQLTGVSFSGNFLPSCQLTYTVGLAAPSCVVAPAHHEPCIITVFMLLFLCPRQRQRDRRGFVDPKYKSMHFESGKEDRCNTLCSPCMHRWRLFTGISVGGNDARIGSSTTTRYSSTQTTDTCADQVRRITRTGQVYAPMCPLRSKWPENCSTKLFRIMKV</sequence>
<keyword evidence="2" id="KW-1185">Reference proteome</keyword>
<reference evidence="1 2" key="1">
    <citation type="submission" date="2023-09" db="EMBL/GenBank/DDBJ databases">
        <title>Multi-omics analysis of a traditional fermented food reveals byproduct-associated fungal strains for waste-to-food upcycling.</title>
        <authorList>
            <consortium name="Lawrence Berkeley National Laboratory"/>
            <person name="Rekdal V.M."/>
            <person name="Villalobos-Escobedo J.M."/>
            <person name="Rodriguez-Valeron N."/>
            <person name="Garcia M.O."/>
            <person name="Vasquez D.P."/>
            <person name="Damayanti I."/>
            <person name="Sorensen P.M."/>
            <person name="Baidoo E.E."/>
            <person name="De Carvalho A.C."/>
            <person name="Riley R."/>
            <person name="Lipzen A."/>
            <person name="He G."/>
            <person name="Yan M."/>
            <person name="Haridas S."/>
            <person name="Daum C."/>
            <person name="Yoshinaga Y."/>
            <person name="Ng V."/>
            <person name="Grigoriev I.V."/>
            <person name="Munk R."/>
            <person name="Nuraida L."/>
            <person name="Wijaya C.H."/>
            <person name="Morales P.-C."/>
            <person name="Keasling J.D."/>
        </authorList>
    </citation>
    <scope>NUCLEOTIDE SEQUENCE [LARGE SCALE GENOMIC DNA]</scope>
    <source>
        <strain evidence="1 2">FGSC 2613</strain>
    </source>
</reference>
<accession>A0ABR3DGN1</accession>
<gene>
    <name evidence="1" type="ORF">QR685DRAFT_215338</name>
</gene>
<evidence type="ECO:0000313" key="2">
    <source>
        <dbReference type="Proteomes" id="UP001451303"/>
    </source>
</evidence>
<organism evidence="1 2">
    <name type="scientific">Neurospora intermedia</name>
    <dbReference type="NCBI Taxonomy" id="5142"/>
    <lineage>
        <taxon>Eukaryota</taxon>
        <taxon>Fungi</taxon>
        <taxon>Dikarya</taxon>
        <taxon>Ascomycota</taxon>
        <taxon>Pezizomycotina</taxon>
        <taxon>Sordariomycetes</taxon>
        <taxon>Sordariomycetidae</taxon>
        <taxon>Sordariales</taxon>
        <taxon>Sordariaceae</taxon>
        <taxon>Neurospora</taxon>
    </lineage>
</organism>